<dbReference type="InterPro" id="IPR002052">
    <property type="entry name" value="DNA_methylase_N6_adenine_CS"/>
</dbReference>
<dbReference type="InterPro" id="IPR050320">
    <property type="entry name" value="N5-glutamine_MTase"/>
</dbReference>
<evidence type="ECO:0000313" key="8">
    <source>
        <dbReference type="EMBL" id="MFC3702359.1"/>
    </source>
</evidence>
<accession>A0ABV7WU31</accession>
<dbReference type="GO" id="GO:0032259">
    <property type="term" value="P:methylation"/>
    <property type="evidence" value="ECO:0007669"/>
    <property type="project" value="UniProtKB-KW"/>
</dbReference>
<dbReference type="EC" id="2.1.1.297" evidence="5"/>
<comment type="function">
    <text evidence="5">Methylates the class 1 translation termination release factors RF1/PrfA and RF2/PrfB on the glutamine residue of the universally conserved GGQ motif.</text>
</comment>
<dbReference type="NCBIfam" id="TIGR03534">
    <property type="entry name" value="RF_mod_PrmC"/>
    <property type="match status" value="1"/>
</dbReference>
<dbReference type="GO" id="GO:0102559">
    <property type="term" value="F:peptide chain release factor N(5)-glutamine methyltransferase activity"/>
    <property type="evidence" value="ECO:0007669"/>
    <property type="project" value="UniProtKB-EC"/>
</dbReference>
<reference evidence="9" key="1">
    <citation type="journal article" date="2019" name="Int. J. Syst. Evol. Microbiol.">
        <title>The Global Catalogue of Microorganisms (GCM) 10K type strain sequencing project: providing services to taxonomists for standard genome sequencing and annotation.</title>
        <authorList>
            <consortium name="The Broad Institute Genomics Platform"/>
            <consortium name="The Broad Institute Genome Sequencing Center for Infectious Disease"/>
            <person name="Wu L."/>
            <person name="Ma J."/>
        </authorList>
    </citation>
    <scope>NUCLEOTIDE SEQUENCE [LARGE SCALE GENOMIC DNA]</scope>
    <source>
        <strain evidence="9">CECT 8288</strain>
    </source>
</reference>
<sequence>MTLTIGDALSLARENDVEKRDAEILLCHVLGKARTYIMAFAEESLSVAQSEDYQEKLVRRKAGEPIAYIIGEREFWSLPIKTTSATLIPRPDTEVLVETVLNQCSTQTLSVVDLGTGTGAIALALKSERPMWSLLGVDRIEEAVSLARENAERLSLDVCFQLSSWCEGLESKAFDVIVSNPPYIDIDDHHLNEGDVRFEPKSALVAKDQGLADIKNITEQALRCLKPAGRLFFEHGWLQGTAVAAILDHAGFKQVTTVKDYAGNDRVTFGQL</sequence>
<organism evidence="8 9">
    <name type="scientific">Reinekea marina</name>
    <dbReference type="NCBI Taxonomy" id="1310421"/>
    <lineage>
        <taxon>Bacteria</taxon>
        <taxon>Pseudomonadati</taxon>
        <taxon>Pseudomonadota</taxon>
        <taxon>Gammaproteobacteria</taxon>
        <taxon>Oceanospirillales</taxon>
        <taxon>Saccharospirillaceae</taxon>
        <taxon>Reinekea</taxon>
    </lineage>
</organism>
<name>A0ABV7WU31_9GAMM</name>
<dbReference type="PANTHER" id="PTHR18895">
    <property type="entry name" value="HEMK METHYLTRANSFERASE"/>
    <property type="match status" value="1"/>
</dbReference>
<protein>
    <recommendedName>
        <fullName evidence="5">Release factor glutamine methyltransferase</fullName>
        <shortName evidence="5">RF MTase</shortName>
        <ecNumber evidence="5">2.1.1.297</ecNumber>
    </recommendedName>
    <alternativeName>
        <fullName evidence="5">N5-glutamine methyltransferase PrmC</fullName>
    </alternativeName>
    <alternativeName>
        <fullName evidence="5">Protein-(glutamine-N5) MTase PrmC</fullName>
    </alternativeName>
    <alternativeName>
        <fullName evidence="5">Protein-glutamine N-methyltransferase PrmC</fullName>
    </alternativeName>
</protein>
<keyword evidence="2 5" id="KW-0808">Transferase</keyword>
<dbReference type="CDD" id="cd02440">
    <property type="entry name" value="AdoMet_MTases"/>
    <property type="match status" value="1"/>
</dbReference>
<evidence type="ECO:0000256" key="3">
    <source>
        <dbReference type="ARBA" id="ARBA00022691"/>
    </source>
</evidence>
<dbReference type="Gene3D" id="3.40.50.150">
    <property type="entry name" value="Vaccinia Virus protein VP39"/>
    <property type="match status" value="1"/>
</dbReference>
<feature type="binding site" evidence="5">
    <location>
        <begin position="115"/>
        <end position="119"/>
    </location>
    <ligand>
        <name>S-adenosyl-L-methionine</name>
        <dbReference type="ChEBI" id="CHEBI:59789"/>
    </ligand>
</feature>
<comment type="catalytic activity">
    <reaction evidence="4 5">
        <text>L-glutaminyl-[peptide chain release factor] + S-adenosyl-L-methionine = N(5)-methyl-L-glutaminyl-[peptide chain release factor] + S-adenosyl-L-homocysteine + H(+)</text>
        <dbReference type="Rhea" id="RHEA:42896"/>
        <dbReference type="Rhea" id="RHEA-COMP:10271"/>
        <dbReference type="Rhea" id="RHEA-COMP:10272"/>
        <dbReference type="ChEBI" id="CHEBI:15378"/>
        <dbReference type="ChEBI" id="CHEBI:30011"/>
        <dbReference type="ChEBI" id="CHEBI:57856"/>
        <dbReference type="ChEBI" id="CHEBI:59789"/>
        <dbReference type="ChEBI" id="CHEBI:61891"/>
        <dbReference type="EC" id="2.1.1.297"/>
    </reaction>
</comment>
<comment type="caution">
    <text evidence="8">The sequence shown here is derived from an EMBL/GenBank/DDBJ whole genome shotgun (WGS) entry which is preliminary data.</text>
</comment>
<evidence type="ECO:0000313" key="9">
    <source>
        <dbReference type="Proteomes" id="UP001595710"/>
    </source>
</evidence>
<dbReference type="InterPro" id="IPR007848">
    <property type="entry name" value="Small_mtfrase_dom"/>
</dbReference>
<feature type="binding site" evidence="5">
    <location>
        <begin position="180"/>
        <end position="183"/>
    </location>
    <ligand>
        <name>substrate</name>
    </ligand>
</feature>
<keyword evidence="1 5" id="KW-0489">Methyltransferase</keyword>
<dbReference type="Gene3D" id="1.10.8.10">
    <property type="entry name" value="DNA helicase RuvA subunit, C-terminal domain"/>
    <property type="match status" value="1"/>
</dbReference>
<dbReference type="HAMAP" id="MF_02126">
    <property type="entry name" value="RF_methyltr_PrmC"/>
    <property type="match status" value="1"/>
</dbReference>
<keyword evidence="3 5" id="KW-0949">S-adenosyl-L-methionine</keyword>
<feature type="binding site" evidence="5">
    <location>
        <position position="180"/>
    </location>
    <ligand>
        <name>S-adenosyl-L-methionine</name>
        <dbReference type="ChEBI" id="CHEBI:59789"/>
    </ligand>
</feature>
<dbReference type="InterPro" id="IPR019874">
    <property type="entry name" value="RF_methyltr_PrmC"/>
</dbReference>
<dbReference type="Proteomes" id="UP001595710">
    <property type="component" value="Unassembled WGS sequence"/>
</dbReference>
<gene>
    <name evidence="5 8" type="primary">prmC</name>
    <name evidence="8" type="ORF">ACFOND_11970</name>
</gene>
<evidence type="ECO:0000256" key="2">
    <source>
        <dbReference type="ARBA" id="ARBA00022679"/>
    </source>
</evidence>
<proteinExistence type="inferred from homology"/>
<dbReference type="PROSITE" id="PS00092">
    <property type="entry name" value="N6_MTASE"/>
    <property type="match status" value="1"/>
</dbReference>
<feature type="domain" description="Release factor glutamine methyltransferase N-terminal" evidence="7">
    <location>
        <begin position="15"/>
        <end position="71"/>
    </location>
</feature>
<dbReference type="EMBL" id="JBHRYN010000012">
    <property type="protein sequence ID" value="MFC3702359.1"/>
    <property type="molecule type" value="Genomic_DNA"/>
</dbReference>
<evidence type="ECO:0000256" key="1">
    <source>
        <dbReference type="ARBA" id="ARBA00022603"/>
    </source>
</evidence>
<feature type="binding site" evidence="5">
    <location>
        <position position="165"/>
    </location>
    <ligand>
        <name>S-adenosyl-L-methionine</name>
        <dbReference type="ChEBI" id="CHEBI:59789"/>
    </ligand>
</feature>
<dbReference type="RefSeq" id="WP_290281331.1">
    <property type="nucleotide sequence ID" value="NZ_JAUFQI010000001.1"/>
</dbReference>
<comment type="similarity">
    <text evidence="5">Belongs to the protein N5-glutamine methyltransferase family. PrmC subfamily.</text>
</comment>
<evidence type="ECO:0000259" key="6">
    <source>
        <dbReference type="Pfam" id="PF05175"/>
    </source>
</evidence>
<evidence type="ECO:0000256" key="5">
    <source>
        <dbReference type="HAMAP-Rule" id="MF_02126"/>
    </source>
</evidence>
<dbReference type="PANTHER" id="PTHR18895:SF74">
    <property type="entry name" value="MTRF1L RELEASE FACTOR GLUTAMINE METHYLTRANSFERASE"/>
    <property type="match status" value="1"/>
</dbReference>
<keyword evidence="9" id="KW-1185">Reference proteome</keyword>
<dbReference type="InterPro" id="IPR040758">
    <property type="entry name" value="PrmC_N"/>
</dbReference>
<dbReference type="Pfam" id="PF05175">
    <property type="entry name" value="MTS"/>
    <property type="match status" value="1"/>
</dbReference>
<dbReference type="InterPro" id="IPR004556">
    <property type="entry name" value="HemK-like"/>
</dbReference>
<dbReference type="Pfam" id="PF17827">
    <property type="entry name" value="PrmC_N"/>
    <property type="match status" value="1"/>
</dbReference>
<dbReference type="InterPro" id="IPR029063">
    <property type="entry name" value="SAM-dependent_MTases_sf"/>
</dbReference>
<evidence type="ECO:0000256" key="4">
    <source>
        <dbReference type="ARBA" id="ARBA00048391"/>
    </source>
</evidence>
<evidence type="ECO:0000259" key="7">
    <source>
        <dbReference type="Pfam" id="PF17827"/>
    </source>
</evidence>
<dbReference type="NCBIfam" id="TIGR00536">
    <property type="entry name" value="hemK_fam"/>
    <property type="match status" value="1"/>
</dbReference>
<feature type="domain" description="Methyltransferase small" evidence="6">
    <location>
        <begin position="93"/>
        <end position="185"/>
    </location>
</feature>
<feature type="binding site" evidence="5">
    <location>
        <position position="138"/>
    </location>
    <ligand>
        <name>S-adenosyl-L-methionine</name>
        <dbReference type="ChEBI" id="CHEBI:59789"/>
    </ligand>
</feature>
<dbReference type="SUPFAM" id="SSF53335">
    <property type="entry name" value="S-adenosyl-L-methionine-dependent methyltransferases"/>
    <property type="match status" value="1"/>
</dbReference>